<accession>A0A6G0ZE40</accession>
<reference evidence="2 3" key="1">
    <citation type="submission" date="2019-08" db="EMBL/GenBank/DDBJ databases">
        <title>Whole genome of Aphis craccivora.</title>
        <authorList>
            <person name="Voronova N.V."/>
            <person name="Shulinski R.S."/>
            <person name="Bandarenka Y.V."/>
            <person name="Zhorov D.G."/>
            <person name="Warner D."/>
        </authorList>
    </citation>
    <scope>NUCLEOTIDE SEQUENCE [LARGE SCALE GENOMIC DNA]</scope>
    <source>
        <strain evidence="2">180601</strain>
        <tissue evidence="2">Whole Body</tissue>
    </source>
</reference>
<feature type="non-terminal residue" evidence="2">
    <location>
        <position position="394"/>
    </location>
</feature>
<keyword evidence="1" id="KW-0472">Membrane</keyword>
<proteinExistence type="predicted"/>
<dbReference type="Proteomes" id="UP000478052">
    <property type="component" value="Unassembled WGS sequence"/>
</dbReference>
<organism evidence="2 3">
    <name type="scientific">Aphis craccivora</name>
    <name type="common">Cowpea aphid</name>
    <dbReference type="NCBI Taxonomy" id="307492"/>
    <lineage>
        <taxon>Eukaryota</taxon>
        <taxon>Metazoa</taxon>
        <taxon>Ecdysozoa</taxon>
        <taxon>Arthropoda</taxon>
        <taxon>Hexapoda</taxon>
        <taxon>Insecta</taxon>
        <taxon>Pterygota</taxon>
        <taxon>Neoptera</taxon>
        <taxon>Paraneoptera</taxon>
        <taxon>Hemiptera</taxon>
        <taxon>Sternorrhyncha</taxon>
        <taxon>Aphidomorpha</taxon>
        <taxon>Aphidoidea</taxon>
        <taxon>Aphididae</taxon>
        <taxon>Aphidini</taxon>
        <taxon>Aphis</taxon>
        <taxon>Aphis</taxon>
    </lineage>
</organism>
<feature type="transmembrane region" description="Helical" evidence="1">
    <location>
        <begin position="64"/>
        <end position="88"/>
    </location>
</feature>
<evidence type="ECO:0000256" key="1">
    <source>
        <dbReference type="SAM" id="Phobius"/>
    </source>
</evidence>
<dbReference type="AlphaFoldDB" id="A0A6G0ZE40"/>
<keyword evidence="1" id="KW-0812">Transmembrane</keyword>
<gene>
    <name evidence="2" type="ORF">FWK35_00011602</name>
</gene>
<dbReference type="EMBL" id="VUJU01000660">
    <property type="protein sequence ID" value="KAF0769036.1"/>
    <property type="molecule type" value="Genomic_DNA"/>
</dbReference>
<comment type="caution">
    <text evidence="2">The sequence shown here is derived from an EMBL/GenBank/DDBJ whole genome shotgun (WGS) entry which is preliminary data.</text>
</comment>
<name>A0A6G0ZE40_APHCR</name>
<evidence type="ECO:0000313" key="2">
    <source>
        <dbReference type="EMBL" id="KAF0769036.1"/>
    </source>
</evidence>
<feature type="transmembrane region" description="Helical" evidence="1">
    <location>
        <begin position="122"/>
        <end position="149"/>
    </location>
</feature>
<evidence type="ECO:0000313" key="3">
    <source>
        <dbReference type="Proteomes" id="UP000478052"/>
    </source>
</evidence>
<sequence>MFDVEVKYLQRLVSSFAAIISIRNDVLDEVTVTDYTFRLMLEPSGKLSIIPFRQCRLLNFCIRWAMIAIMMMSMPFIILITFVILSFINTTQITAEYRIFKFDFILIIHNNVHSYGIEETSIIIAIVLSGAMNVLILQCCVFFFCVSVYTRTCRNNARISNFEGGFRFIIESSWCIEEFSKAPGKTKKKKKNDGKTVIFTRNQFSNKTIFLYGCNSKTNHFKNLKFSPNDIVDVHNNIRLAYKRISCGYGRCYLNDYRISKHILDTERSDECIDFTKLFFFFFVSVYTRTCRNNARISNFEGGFRFFSKAPGKTKKKINGKREFLRKTSFRPKCFFYMVVIQKLITSNFQNILTFFDVAKIFWMPKKLENLIQVQIFMKSVKNANICKIKNTTL</sequence>
<protein>
    <submittedName>
        <fullName evidence="2">Uncharacterized protein</fullName>
    </submittedName>
</protein>
<keyword evidence="1" id="KW-1133">Transmembrane helix</keyword>
<keyword evidence="3" id="KW-1185">Reference proteome</keyword>